<dbReference type="PANTHER" id="PTHR11469">
    <property type="entry name" value="GLUCOSE-6-PHOSPHATE ISOMERASE"/>
    <property type="match status" value="1"/>
</dbReference>
<comment type="function">
    <text evidence="7">In the cytoplasm, catalyzes the conversion of glucose-6-phosphate to fructose-6-phosphate, the second step in glycolysis, and the reverse reaction during gluconeogenesis.</text>
</comment>
<sequence>MEDLKKVQIPAGRQLKEIEETVNRKEKFTKNINIGREFIYADYMKTHLEEDNLVSLLKKIDYKDKIEEMFTGKEINFTENRKVLHVALRDKNVVGKLQGANIVLEEPYLSIYNELQKIRKFTDKFLNSELIGVTGRPLRTVVNIGIGGSDLGPRMVCHALQSYKQDVEVHFISNVDPTDLNLVFEQINPEETLFIVVSKTFTTAETIANATHALSKCANLLKTAESEITKNHFVAVSANTNEVKKFGIENIFTMWDFVGGRYSLWSSVGLIISLYIGFNNFLELLAGASVMDEHFRNDPIESNIPILHAVVELFYNNECGYNNKCVLPYDQYLLHLPAYLQQAEMESNGKSASREGKVNQKTGMIIWGGIGTNSQHSFFQLLHQGTRKILAEFLLPLSPLAEDAFSKEHHAMLVANCLAQSRALMIGRPGPLERHFDGNKPSITLCYSKLTPEILGALIALYEHKIFIQGIFWNINSFDQFGVELGKHIALEIYDEIRGGVGNSDNSTKEVIKFYRQLNK</sequence>
<evidence type="ECO:0000256" key="6">
    <source>
        <dbReference type="ARBA" id="ARBA00023235"/>
    </source>
</evidence>
<gene>
    <name evidence="10" type="ORF">TCON_0191</name>
</gene>
<dbReference type="Pfam" id="PF00342">
    <property type="entry name" value="PGI"/>
    <property type="match status" value="1"/>
</dbReference>
<evidence type="ECO:0000256" key="5">
    <source>
        <dbReference type="ARBA" id="ARBA00023152"/>
    </source>
</evidence>
<keyword evidence="4 9" id="KW-0312">Gluconeogenesis</keyword>
<accession>A0ABQ7I2F8</accession>
<proteinExistence type="inferred from homology"/>
<evidence type="ECO:0000256" key="3">
    <source>
        <dbReference type="ARBA" id="ARBA00011952"/>
    </source>
</evidence>
<dbReference type="SUPFAM" id="SSF53697">
    <property type="entry name" value="SIS domain"/>
    <property type="match status" value="1"/>
</dbReference>
<keyword evidence="5 9" id="KW-0324">Glycolysis</keyword>
<evidence type="ECO:0000256" key="4">
    <source>
        <dbReference type="ARBA" id="ARBA00022432"/>
    </source>
</evidence>
<evidence type="ECO:0000313" key="11">
    <source>
        <dbReference type="Proteomes" id="UP001516464"/>
    </source>
</evidence>
<evidence type="ECO:0000313" key="10">
    <source>
        <dbReference type="EMBL" id="KAF7684645.1"/>
    </source>
</evidence>
<dbReference type="PROSITE" id="PS00765">
    <property type="entry name" value="P_GLUCOSE_ISOMERASE_1"/>
    <property type="match status" value="1"/>
</dbReference>
<evidence type="ECO:0000256" key="7">
    <source>
        <dbReference type="ARBA" id="ARBA00024178"/>
    </source>
</evidence>
<reference evidence="10 11" key="1">
    <citation type="submission" date="2019-01" db="EMBL/GenBank/DDBJ databases">
        <title>Genomes sequencing and comparative genomics of infectious freshwater microsporidia, Cucumispora dikerogammari and Thelohania contejeani.</title>
        <authorList>
            <person name="Cormier A."/>
            <person name="Giraud I."/>
            <person name="Wattier R."/>
            <person name="Teixeira M."/>
            <person name="Grandjean F."/>
            <person name="Rigaud T."/>
            <person name="Cordaux R."/>
        </authorList>
    </citation>
    <scope>NUCLEOTIDE SEQUENCE [LARGE SCALE GENOMIC DNA]</scope>
    <source>
        <strain evidence="10">T1</strain>
        <tissue evidence="10">Spores</tissue>
    </source>
</reference>
<comment type="similarity">
    <text evidence="2 9">Belongs to the GPI family.</text>
</comment>
<comment type="pathway">
    <text evidence="1 9">Carbohydrate degradation; glycolysis; D-glyceraldehyde 3-phosphate and glycerone phosphate from D-glucose: step 2/4.</text>
</comment>
<name>A0ABQ7I2F8_9MICR</name>
<comment type="caution">
    <text evidence="10">The sequence shown here is derived from an EMBL/GenBank/DDBJ whole genome shotgun (WGS) entry which is preliminary data.</text>
</comment>
<dbReference type="InterPro" id="IPR046348">
    <property type="entry name" value="SIS_dom_sf"/>
</dbReference>
<dbReference type="InterPro" id="IPR035482">
    <property type="entry name" value="SIS_PGI_2"/>
</dbReference>
<evidence type="ECO:0000256" key="9">
    <source>
        <dbReference type="RuleBase" id="RU000612"/>
    </source>
</evidence>
<dbReference type="PROSITE" id="PS51463">
    <property type="entry name" value="P_GLUCOSE_ISOMERASE_3"/>
    <property type="match status" value="1"/>
</dbReference>
<dbReference type="Gene3D" id="3.40.50.10490">
    <property type="entry name" value="Glucose-6-phosphate isomerase like protein, domain 1"/>
    <property type="match status" value="2"/>
</dbReference>
<dbReference type="InterPro" id="IPR001672">
    <property type="entry name" value="G6P_Isomerase"/>
</dbReference>
<dbReference type="InterPro" id="IPR018189">
    <property type="entry name" value="Phosphoglucose_isomerase_CS"/>
</dbReference>
<organism evidence="10 11">
    <name type="scientific">Astathelohania contejeani</name>
    <dbReference type="NCBI Taxonomy" id="164912"/>
    <lineage>
        <taxon>Eukaryota</taxon>
        <taxon>Fungi</taxon>
        <taxon>Fungi incertae sedis</taxon>
        <taxon>Microsporidia</taxon>
        <taxon>Astathelohaniidae</taxon>
        <taxon>Astathelohania</taxon>
    </lineage>
</organism>
<dbReference type="EC" id="5.3.1.9" evidence="3 9"/>
<evidence type="ECO:0000256" key="1">
    <source>
        <dbReference type="ARBA" id="ARBA00004926"/>
    </source>
</evidence>
<dbReference type="CDD" id="cd05015">
    <property type="entry name" value="SIS_PGI_1"/>
    <property type="match status" value="1"/>
</dbReference>
<dbReference type="EMBL" id="SBIQ01000006">
    <property type="protein sequence ID" value="KAF7684645.1"/>
    <property type="molecule type" value="Genomic_DNA"/>
</dbReference>
<evidence type="ECO:0000256" key="8">
    <source>
        <dbReference type="ARBA" id="ARBA00029321"/>
    </source>
</evidence>
<evidence type="ECO:0000256" key="2">
    <source>
        <dbReference type="ARBA" id="ARBA00006604"/>
    </source>
</evidence>
<dbReference type="PRINTS" id="PR00662">
    <property type="entry name" value="G6PISOMERASE"/>
</dbReference>
<dbReference type="Proteomes" id="UP001516464">
    <property type="component" value="Unassembled WGS sequence"/>
</dbReference>
<keyword evidence="6 9" id="KW-0413">Isomerase</keyword>
<dbReference type="InterPro" id="IPR035476">
    <property type="entry name" value="SIS_PGI_1"/>
</dbReference>
<comment type="catalytic activity">
    <reaction evidence="8 9">
        <text>alpha-D-glucose 6-phosphate = beta-D-fructose 6-phosphate</text>
        <dbReference type="Rhea" id="RHEA:11816"/>
        <dbReference type="ChEBI" id="CHEBI:57634"/>
        <dbReference type="ChEBI" id="CHEBI:58225"/>
        <dbReference type="EC" id="5.3.1.9"/>
    </reaction>
</comment>
<dbReference type="HAMAP" id="MF_00473">
    <property type="entry name" value="G6P_isomerase"/>
    <property type="match status" value="1"/>
</dbReference>
<dbReference type="GO" id="GO:0016853">
    <property type="term" value="F:isomerase activity"/>
    <property type="evidence" value="ECO:0007669"/>
    <property type="project" value="UniProtKB-KW"/>
</dbReference>
<dbReference type="PANTHER" id="PTHR11469:SF1">
    <property type="entry name" value="GLUCOSE-6-PHOSPHATE ISOMERASE"/>
    <property type="match status" value="1"/>
</dbReference>
<protein>
    <recommendedName>
        <fullName evidence="3 9">Glucose-6-phosphate isomerase</fullName>
        <ecNumber evidence="3 9">5.3.1.9</ecNumber>
    </recommendedName>
</protein>
<dbReference type="NCBIfam" id="NF001211">
    <property type="entry name" value="PRK00179.1"/>
    <property type="match status" value="1"/>
</dbReference>
<keyword evidence="11" id="KW-1185">Reference proteome</keyword>
<dbReference type="Gene3D" id="1.10.1390.10">
    <property type="match status" value="1"/>
</dbReference>
<dbReference type="CDD" id="cd05016">
    <property type="entry name" value="SIS_PGI_2"/>
    <property type="match status" value="1"/>
</dbReference>
<dbReference type="InterPro" id="IPR023096">
    <property type="entry name" value="G6P_Isomerase_C"/>
</dbReference>